<dbReference type="Pfam" id="PF00534">
    <property type="entry name" value="Glycos_transf_1"/>
    <property type="match status" value="1"/>
</dbReference>
<dbReference type="GO" id="GO:0005789">
    <property type="term" value="C:endoplasmic reticulum membrane"/>
    <property type="evidence" value="ECO:0007669"/>
    <property type="project" value="UniProtKB-SubCell"/>
</dbReference>
<evidence type="ECO:0000256" key="1">
    <source>
        <dbReference type="ARBA" id="ARBA00004389"/>
    </source>
</evidence>
<evidence type="ECO:0000256" key="2">
    <source>
        <dbReference type="ARBA" id="ARBA00004922"/>
    </source>
</evidence>
<feature type="compositionally biased region" description="Low complexity" evidence="13">
    <location>
        <begin position="94"/>
        <end position="105"/>
    </location>
</feature>
<keyword evidence="17" id="KW-1185">Reference proteome</keyword>
<feature type="region of interest" description="Disordered" evidence="13">
    <location>
        <begin position="94"/>
        <end position="116"/>
    </location>
</feature>
<dbReference type="GO" id="GO:0006487">
    <property type="term" value="P:protein N-linked glycosylation"/>
    <property type="evidence" value="ECO:0007669"/>
    <property type="project" value="TreeGrafter"/>
</dbReference>
<comment type="pathway">
    <text evidence="2 12">Protein modification; protein glycosylation.</text>
</comment>
<keyword evidence="9 12" id="KW-1133">Transmembrane helix</keyword>
<dbReference type="EMBL" id="JAGRRH010000021">
    <property type="protein sequence ID" value="KAG7345894.1"/>
    <property type="molecule type" value="Genomic_DNA"/>
</dbReference>
<keyword evidence="5 12" id="KW-0328">Glycosyltransferase</keyword>
<evidence type="ECO:0000256" key="12">
    <source>
        <dbReference type="RuleBase" id="RU367051"/>
    </source>
</evidence>
<evidence type="ECO:0000256" key="3">
    <source>
        <dbReference type="ARBA" id="ARBA00012645"/>
    </source>
</evidence>
<feature type="transmembrane region" description="Helical" evidence="12">
    <location>
        <begin position="268"/>
        <end position="290"/>
    </location>
</feature>
<name>A0A9K3KMI4_9STRA</name>
<keyword evidence="8 12" id="KW-0256">Endoplasmic reticulum</keyword>
<feature type="domain" description="ALG11 mannosyltransferase N-terminal" evidence="15">
    <location>
        <begin position="63"/>
        <end position="303"/>
    </location>
</feature>
<gene>
    <name evidence="16" type="ORF">IV203_004961</name>
</gene>
<comment type="subcellular location">
    <subcellularLocation>
        <location evidence="1">Endoplasmic reticulum membrane</location>
        <topology evidence="1">Single-pass membrane protein</topology>
    </subcellularLocation>
</comment>
<comment type="catalytic activity">
    <reaction evidence="11 12">
        <text>an alpha-D-Man-(1-&gt;3)-[alpha-D-Man-(1-&gt;6)]-beta-D-Man-(1-&gt;4)-beta-D-GlcNAc-(1-&gt;4)-alpha-D-GlcNAc-diphospho-di-trans,poly-cis-dolichol + 2 GDP-alpha-D-mannose = an alpha-D-Man-(1-&gt;2)-alpha-D-Man-(1-&gt;2)-alpha-D-Man-(1-&gt;3)-[alpha-D-Man-(1-&gt;6)]-beta-D-Man-(1-&gt;4)-beta-D-GlcNAc-(1-&gt;4)-alpha-D-GlcNAc-diphospho-di-trans,poly-cis-dolichol + 2 GDP + 2 H(+)</text>
        <dbReference type="Rhea" id="RHEA:29523"/>
        <dbReference type="Rhea" id="RHEA-COMP:19515"/>
        <dbReference type="Rhea" id="RHEA-COMP:19516"/>
        <dbReference type="ChEBI" id="CHEBI:15378"/>
        <dbReference type="ChEBI" id="CHEBI:57527"/>
        <dbReference type="ChEBI" id="CHEBI:58189"/>
        <dbReference type="ChEBI" id="CHEBI:132511"/>
        <dbReference type="ChEBI" id="CHEBI:132515"/>
        <dbReference type="EC" id="2.4.1.131"/>
    </reaction>
    <physiologicalReaction direction="left-to-right" evidence="11 12">
        <dbReference type="Rhea" id="RHEA:29524"/>
    </physiologicalReaction>
</comment>
<dbReference type="Proteomes" id="UP000693970">
    <property type="component" value="Unassembled WGS sequence"/>
</dbReference>
<reference evidence="16" key="2">
    <citation type="submission" date="2021-04" db="EMBL/GenBank/DDBJ databases">
        <authorList>
            <person name="Podell S."/>
        </authorList>
    </citation>
    <scope>NUCLEOTIDE SEQUENCE</scope>
    <source>
        <strain evidence="16">Hildebrandi</strain>
    </source>
</reference>
<feature type="transmembrane region" description="Helical" evidence="12">
    <location>
        <begin position="29"/>
        <end position="50"/>
    </location>
</feature>
<feature type="domain" description="Glycosyl transferase family 1" evidence="14">
    <location>
        <begin position="328"/>
        <end position="504"/>
    </location>
</feature>
<dbReference type="Pfam" id="PF15924">
    <property type="entry name" value="ALG11_N"/>
    <property type="match status" value="1"/>
</dbReference>
<evidence type="ECO:0000256" key="5">
    <source>
        <dbReference type="ARBA" id="ARBA00022676"/>
    </source>
</evidence>
<accession>A0A9K3KMI4</accession>
<dbReference type="InterPro" id="IPR031814">
    <property type="entry name" value="ALG11_N"/>
</dbReference>
<comment type="similarity">
    <text evidence="12">Belongs to the glycosyltransferase group 1 family. Glycosyltransferase 4 subfamily.</text>
</comment>
<dbReference type="InterPro" id="IPR038013">
    <property type="entry name" value="ALG11"/>
</dbReference>
<evidence type="ECO:0000259" key="15">
    <source>
        <dbReference type="Pfam" id="PF15924"/>
    </source>
</evidence>
<evidence type="ECO:0000256" key="13">
    <source>
        <dbReference type="SAM" id="MobiDB-lite"/>
    </source>
</evidence>
<dbReference type="CDD" id="cd03806">
    <property type="entry name" value="GT4_ALG11-like"/>
    <property type="match status" value="1"/>
</dbReference>
<dbReference type="PANTHER" id="PTHR45919">
    <property type="entry name" value="GDP-MAN:MAN(3)GLCNAC(2)-PP-DOL ALPHA-1,2-MANNOSYLTRANSFERASE"/>
    <property type="match status" value="1"/>
</dbReference>
<comment type="function">
    <text evidence="12">GDP-Man:Man(3)GlcNAc(2)-PP-Dol alpha-1,2-mannosyltransferase that operates in the biosynthetic pathway of dolichol-linked oligosaccharides, the glycan precursors employed in protein asparagine (N)-glycosylation. The assembly of dolichol-linked oligosaccharides begins on the cytosolic side of the endoplasmic reticulum membrane and finishes in its lumen. The sequential addition of sugars to dolichol pyrophosphate produces dolichol-linked oligosaccharides containing fourteen sugars, including two GlcNAcs, nine mannoses and three glucoses. Once assembled, the oligosaccharide is transferred from the lipid to nascent proteins by oligosaccharyltransferases. Catalyzes, on the cytoplasmic face of the endoplasmic reticulum, the addition of the fourth and fifth mannose residues to the dolichol-linked oligosaccharide chain, to produce Man(5)GlcNAc(2)-PP-dolichol core oligosaccharide.</text>
</comment>
<sequence>MEHSSSCSTNNNINTTDGDSNASIIHVRMIIISVVVTTVTSLVLFVVYKLRPSPFQQRRRPPKTFAFFHPYASGGGGGERVLWKMIQFLQQRHQQQTQKQQQTQQERQRDSMQQSNSLSIDTMEIVIYTIDPPSTKEYELRNDAEKRFDVRIPNPIRLVSLESQKECLQSKPFLSLVMESYGTMKLAQHALRELKPDVFCDTTGCAFTFATVRWMCPTTTIMAYVHYPTISTDMMLWEWNKHDDDSTSSSPSSLLLLLSRRVKTIVKLIYYWFFAICYGLVGSMADLVMVNSTWTYNHISSLWRFSSHPIRIVYPPCRVPDVVDDSFQSTKRKRIVVSIGQFRPEKNHKLQLEAMSRLLTNHPELRSDNPSDPVQLVLIGSCRNEADQTRLQELKDLAKQLDLEDHHIVFRVNPPYTELQAAMTDASVGIHTMRQEHFGIGIVEMMAAGLLVIAHDSGGPKSDIVQPGVSGFLATTAEEYADAMYQALTMDKEADAQMRTNAQQSAIRFSDTEFDKNLDLALKTIPWWS</sequence>
<proteinExistence type="inferred from homology"/>
<dbReference type="GO" id="GO:0004377">
    <property type="term" value="F:GDP-Man:Man(3)GlcNAc(2)-PP-Dol alpha-1,2-mannosyltransferase activity"/>
    <property type="evidence" value="ECO:0007669"/>
    <property type="project" value="UniProtKB-UniRule"/>
</dbReference>
<dbReference type="PANTHER" id="PTHR45919:SF1">
    <property type="entry name" value="GDP-MAN:MAN(3)GLCNAC(2)-PP-DOL ALPHA-1,2-MANNOSYLTRANSFERASE"/>
    <property type="match status" value="1"/>
</dbReference>
<protein>
    <recommendedName>
        <fullName evidence="4 12">GDP-Man:Man(3)GlcNAc(2)-PP-Dol alpha-1,2-mannosyltransferase</fullName>
        <ecNumber evidence="3 12">2.4.1.131</ecNumber>
    </recommendedName>
</protein>
<evidence type="ECO:0000256" key="8">
    <source>
        <dbReference type="ARBA" id="ARBA00022824"/>
    </source>
</evidence>
<evidence type="ECO:0000256" key="4">
    <source>
        <dbReference type="ARBA" id="ARBA00022018"/>
    </source>
</evidence>
<organism evidence="16 17">
    <name type="scientific">Nitzschia inconspicua</name>
    <dbReference type="NCBI Taxonomy" id="303405"/>
    <lineage>
        <taxon>Eukaryota</taxon>
        <taxon>Sar</taxon>
        <taxon>Stramenopiles</taxon>
        <taxon>Ochrophyta</taxon>
        <taxon>Bacillariophyta</taxon>
        <taxon>Bacillariophyceae</taxon>
        <taxon>Bacillariophycidae</taxon>
        <taxon>Bacillariales</taxon>
        <taxon>Bacillariaceae</taxon>
        <taxon>Nitzschia</taxon>
    </lineage>
</organism>
<dbReference type="EC" id="2.4.1.131" evidence="3 12"/>
<keyword evidence="7 12" id="KW-0812">Transmembrane</keyword>
<dbReference type="InterPro" id="IPR001296">
    <property type="entry name" value="Glyco_trans_1"/>
</dbReference>
<evidence type="ECO:0000313" key="17">
    <source>
        <dbReference type="Proteomes" id="UP000693970"/>
    </source>
</evidence>
<keyword evidence="10 12" id="KW-0472">Membrane</keyword>
<dbReference type="AlphaFoldDB" id="A0A9K3KMI4"/>
<evidence type="ECO:0000259" key="14">
    <source>
        <dbReference type="Pfam" id="PF00534"/>
    </source>
</evidence>
<evidence type="ECO:0000313" key="16">
    <source>
        <dbReference type="EMBL" id="KAG7345894.1"/>
    </source>
</evidence>
<evidence type="ECO:0000256" key="11">
    <source>
        <dbReference type="ARBA" id="ARBA00045065"/>
    </source>
</evidence>
<reference evidence="16" key="1">
    <citation type="journal article" date="2021" name="Sci. Rep.">
        <title>Diploid genomic architecture of Nitzschia inconspicua, an elite biomass production diatom.</title>
        <authorList>
            <person name="Oliver A."/>
            <person name="Podell S."/>
            <person name="Pinowska A."/>
            <person name="Traller J.C."/>
            <person name="Smith S.R."/>
            <person name="McClure R."/>
            <person name="Beliaev A."/>
            <person name="Bohutskyi P."/>
            <person name="Hill E.A."/>
            <person name="Rabines A."/>
            <person name="Zheng H."/>
            <person name="Allen L.Z."/>
            <person name="Kuo A."/>
            <person name="Grigoriev I.V."/>
            <person name="Allen A.E."/>
            <person name="Hazlebeck D."/>
            <person name="Allen E.E."/>
        </authorList>
    </citation>
    <scope>NUCLEOTIDE SEQUENCE</scope>
    <source>
        <strain evidence="16">Hildebrandi</strain>
    </source>
</reference>
<comment type="caution">
    <text evidence="16">The sequence shown here is derived from an EMBL/GenBank/DDBJ whole genome shotgun (WGS) entry which is preliminary data.</text>
</comment>
<dbReference type="OrthoDB" id="2276068at2759"/>
<evidence type="ECO:0000256" key="7">
    <source>
        <dbReference type="ARBA" id="ARBA00022692"/>
    </source>
</evidence>
<evidence type="ECO:0000256" key="6">
    <source>
        <dbReference type="ARBA" id="ARBA00022679"/>
    </source>
</evidence>
<evidence type="ECO:0000256" key="9">
    <source>
        <dbReference type="ARBA" id="ARBA00022989"/>
    </source>
</evidence>
<keyword evidence="6 12" id="KW-0808">Transferase</keyword>
<evidence type="ECO:0000256" key="10">
    <source>
        <dbReference type="ARBA" id="ARBA00023136"/>
    </source>
</evidence>